<dbReference type="Proteomes" id="UP000005551">
    <property type="component" value="Unassembled WGS sequence"/>
</dbReference>
<gene>
    <name evidence="2" type="ORF">A3SI_05679</name>
</gene>
<keyword evidence="3" id="KW-1185">Reference proteome</keyword>
<organism evidence="2 3">
    <name type="scientific">Nitritalea halalkaliphila LW7</name>
    <dbReference type="NCBI Taxonomy" id="1189621"/>
    <lineage>
        <taxon>Bacteria</taxon>
        <taxon>Pseudomonadati</taxon>
        <taxon>Bacteroidota</taxon>
        <taxon>Cytophagia</taxon>
        <taxon>Cytophagales</taxon>
        <taxon>Cyclobacteriaceae</taxon>
        <taxon>Nitritalea</taxon>
    </lineage>
</organism>
<keyword evidence="1" id="KW-1133">Transmembrane helix</keyword>
<keyword evidence="1" id="KW-0812">Transmembrane</keyword>
<dbReference type="EMBL" id="AJYA01000012">
    <property type="protein sequence ID" value="EIM77844.1"/>
    <property type="molecule type" value="Genomic_DNA"/>
</dbReference>
<dbReference type="STRING" id="1189621.A3SI_05679"/>
<evidence type="ECO:0000313" key="3">
    <source>
        <dbReference type="Proteomes" id="UP000005551"/>
    </source>
</evidence>
<comment type="caution">
    <text evidence="2">The sequence shown here is derived from an EMBL/GenBank/DDBJ whole genome shotgun (WGS) entry which is preliminary data.</text>
</comment>
<evidence type="ECO:0000256" key="1">
    <source>
        <dbReference type="SAM" id="Phobius"/>
    </source>
</evidence>
<keyword evidence="1" id="KW-0472">Membrane</keyword>
<accession>I5C7P2</accession>
<evidence type="ECO:0000313" key="2">
    <source>
        <dbReference type="EMBL" id="EIM77844.1"/>
    </source>
</evidence>
<dbReference type="AlphaFoldDB" id="I5C7P2"/>
<protein>
    <submittedName>
        <fullName evidence="2">Peptidase S8 and S53 subtilisin kexin sedolisin</fullName>
    </submittedName>
</protein>
<proteinExistence type="predicted"/>
<name>I5C7P2_9BACT</name>
<reference evidence="2 3" key="1">
    <citation type="submission" date="2012-05" db="EMBL/GenBank/DDBJ databases">
        <title>Genome sequence of Nitritalea halalkaliphila LW7.</title>
        <authorList>
            <person name="Jangir P.K."/>
            <person name="Singh A."/>
            <person name="Shivaji S."/>
            <person name="Sharma R."/>
        </authorList>
    </citation>
    <scope>NUCLEOTIDE SEQUENCE [LARGE SCALE GENOMIC DNA]</scope>
    <source>
        <strain evidence="2 3">LW7</strain>
    </source>
</reference>
<sequence>MLDLDAVYMVLSRFSLGRVSTLYLFLLVVVGGTAPGLLQAQNRYAVYFTDKAGSSFRLDAPEDFLSPVALRRKAHFRIPVDSLDLPVSAHYLDSLHRLGPQVLLQSRWMNAALVVADSTDIASLQALSFVREVTLLAPGGIPASGQRLLWPEGQNARKTGIQEHFSPYSSM</sequence>
<dbReference type="RefSeq" id="WP_009053907.1">
    <property type="nucleotide sequence ID" value="NZ_AJYA01000012.1"/>
</dbReference>
<feature type="transmembrane region" description="Helical" evidence="1">
    <location>
        <begin position="20"/>
        <end position="38"/>
    </location>
</feature>